<reference evidence="3 5" key="2">
    <citation type="submission" date="2018-08" db="EMBL/GenBank/DDBJ databases">
        <title>Bacillus clarus sp. nov. strain PS00077A.</title>
        <authorList>
            <person name="Mendez Acevedo M."/>
            <person name="Carroll L."/>
            <person name="Mukherjee M."/>
            <person name="Wiedmann M."/>
            <person name="Kovac J."/>
        </authorList>
    </citation>
    <scope>NUCLEOTIDE SEQUENCE [LARGE SCALE GENOMIC DNA]</scope>
    <source>
        <strain evidence="3 5">PS00077A</strain>
    </source>
</reference>
<comment type="caution">
    <text evidence="2">The sequence shown here is derived from an EMBL/GenBank/DDBJ whole genome shotgun (WGS) entry which is preliminary data.</text>
</comment>
<protein>
    <submittedName>
        <fullName evidence="2">Bacterial PH domain protein</fullName>
    </submittedName>
</protein>
<evidence type="ECO:0000313" key="3">
    <source>
        <dbReference type="EMBL" id="RFT63430.1"/>
    </source>
</evidence>
<dbReference type="EMBL" id="QVOD01000048">
    <property type="protein sequence ID" value="RFT63430.1"/>
    <property type="molecule type" value="Genomic_DNA"/>
</dbReference>
<evidence type="ECO:0000259" key="1">
    <source>
        <dbReference type="Pfam" id="PF14470"/>
    </source>
</evidence>
<sequence length="133" mass="15329">MLSNKYLDDLFEELKIEGETYFYYFYSYTTPSASEYFKYGFGALVDLEHLIICFTNKRLMVLEIAMSGKFTGNIKCIDMRDIESVKVKRGLIRTKITVTSTGNKGDIVIKANSFTIGLSNQKKNLIKLEEKYN</sequence>
<dbReference type="Pfam" id="PF14470">
    <property type="entry name" value="bPH_3"/>
    <property type="match status" value="1"/>
</dbReference>
<accession>A0A090YAM5</accession>
<evidence type="ECO:0000313" key="4">
    <source>
        <dbReference type="Proteomes" id="UP000029389"/>
    </source>
</evidence>
<dbReference type="AlphaFoldDB" id="A0A090YAM5"/>
<keyword evidence="5" id="KW-1185">Reference proteome</keyword>
<dbReference type="EMBL" id="JMQC01000011">
    <property type="protein sequence ID" value="KFM95231.1"/>
    <property type="molecule type" value="Genomic_DNA"/>
</dbReference>
<dbReference type="Proteomes" id="UP000029389">
    <property type="component" value="Unassembled WGS sequence"/>
</dbReference>
<dbReference type="Proteomes" id="UP000264294">
    <property type="component" value="Unassembled WGS sequence"/>
</dbReference>
<dbReference type="InterPro" id="IPR039519">
    <property type="entry name" value="YokE-like_PH"/>
</dbReference>
<gene>
    <name evidence="3" type="ORF">D0U04_25295</name>
    <name evidence="2" type="ORF">DJ93_5774</name>
</gene>
<organism evidence="2 4">
    <name type="scientific">Bacillus clarus</name>
    <dbReference type="NCBI Taxonomy" id="2338372"/>
    <lineage>
        <taxon>Bacteria</taxon>
        <taxon>Bacillati</taxon>
        <taxon>Bacillota</taxon>
        <taxon>Bacilli</taxon>
        <taxon>Bacillales</taxon>
        <taxon>Bacillaceae</taxon>
        <taxon>Bacillus</taxon>
        <taxon>Bacillus cereus group</taxon>
    </lineage>
</organism>
<dbReference type="RefSeq" id="WP_042984991.1">
    <property type="nucleotide sequence ID" value="NZ_JMQC01000011.1"/>
</dbReference>
<evidence type="ECO:0000313" key="5">
    <source>
        <dbReference type="Proteomes" id="UP000264294"/>
    </source>
</evidence>
<feature type="domain" description="YokE-like PH" evidence="1">
    <location>
        <begin position="23"/>
        <end position="104"/>
    </location>
</feature>
<evidence type="ECO:0000313" key="2">
    <source>
        <dbReference type="EMBL" id="KFM95231.1"/>
    </source>
</evidence>
<name>A0A090YAM5_9BACI</name>
<reference evidence="2 4" key="1">
    <citation type="submission" date="2014-04" db="EMBL/GenBank/DDBJ databases">
        <authorList>
            <person name="Bishop-Lilly K.A."/>
            <person name="Broomall S.M."/>
            <person name="Chain P.S."/>
            <person name="Chertkov O."/>
            <person name="Coyne S.R."/>
            <person name="Daligault H.E."/>
            <person name="Davenport K.W."/>
            <person name="Erkkila T."/>
            <person name="Frey K.G."/>
            <person name="Gibbons H.S."/>
            <person name="Gu W."/>
            <person name="Jaissle J."/>
            <person name="Johnson S.L."/>
            <person name="Koroleva G.I."/>
            <person name="Ladner J.T."/>
            <person name="Lo C.-C."/>
            <person name="Minogue T.D."/>
            <person name="Munk C."/>
            <person name="Palacios G.F."/>
            <person name="Redden C.L."/>
            <person name="Rosenzweig C.N."/>
            <person name="Scholz M.B."/>
            <person name="Teshima H."/>
            <person name="Xu Y."/>
        </authorList>
    </citation>
    <scope>NUCLEOTIDE SEQUENCE [LARGE SCALE GENOMIC DNA]</scope>
    <source>
        <strain evidence="2 4">BHP</strain>
    </source>
</reference>
<proteinExistence type="predicted"/>